<dbReference type="PANTHER" id="PTHR10869:SF246">
    <property type="entry name" value="TRANSMEMBRANE PROLYL 4-HYDROXYLASE"/>
    <property type="match status" value="1"/>
</dbReference>
<keyword evidence="3" id="KW-0223">Dioxygenase</keyword>
<dbReference type="InterPro" id="IPR005123">
    <property type="entry name" value="Oxoglu/Fe-dep_dioxygenase_dom"/>
</dbReference>
<dbReference type="STRING" id="2656787.A0A370TGW8"/>
<evidence type="ECO:0000259" key="7">
    <source>
        <dbReference type="PROSITE" id="PS51471"/>
    </source>
</evidence>
<evidence type="ECO:0000313" key="9">
    <source>
        <dbReference type="Proteomes" id="UP000254866"/>
    </source>
</evidence>
<dbReference type="GeneID" id="43600422"/>
<reference evidence="8 9" key="1">
    <citation type="journal article" date="2018" name="IMA Fungus">
        <title>IMA Genome-F 9: Draft genome sequence of Annulohypoxylon stygium, Aspergillus mulundensis, Berkeleyomyces basicola (syn. Thielaviopsis basicola), Ceratocystis smalleyi, two Cercospora beticola strains, Coleophoma cylindrospora, Fusarium fracticaudum, Phialophora cf. hyalina, and Morchella septimelata.</title>
        <authorList>
            <person name="Wingfield B.D."/>
            <person name="Bills G.F."/>
            <person name="Dong Y."/>
            <person name="Huang W."/>
            <person name="Nel W.J."/>
            <person name="Swalarsk-Parry B.S."/>
            <person name="Vaghefi N."/>
            <person name="Wilken P.M."/>
            <person name="An Z."/>
            <person name="de Beer Z.W."/>
            <person name="De Vos L."/>
            <person name="Chen L."/>
            <person name="Duong T.A."/>
            <person name="Gao Y."/>
            <person name="Hammerbacher A."/>
            <person name="Kikkert J.R."/>
            <person name="Li Y."/>
            <person name="Li H."/>
            <person name="Li K."/>
            <person name="Li Q."/>
            <person name="Liu X."/>
            <person name="Ma X."/>
            <person name="Naidoo K."/>
            <person name="Pethybridge S.J."/>
            <person name="Sun J."/>
            <person name="Steenkamp E.T."/>
            <person name="van der Nest M.A."/>
            <person name="van Wyk S."/>
            <person name="Wingfield M.J."/>
            <person name="Xiong C."/>
            <person name="Yue Q."/>
            <person name="Zhang X."/>
        </authorList>
    </citation>
    <scope>NUCLEOTIDE SEQUENCE [LARGE SCALE GENOMIC DNA]</scope>
    <source>
        <strain evidence="8 9">BP 5553</strain>
    </source>
</reference>
<name>A0A370TGW8_9HELO</name>
<keyword evidence="6" id="KW-1133">Transmembrane helix</keyword>
<feature type="domain" description="Fe2OG dioxygenase" evidence="7">
    <location>
        <begin position="141"/>
        <end position="271"/>
    </location>
</feature>
<proteinExistence type="predicted"/>
<keyword evidence="6" id="KW-0472">Membrane</keyword>
<evidence type="ECO:0000256" key="3">
    <source>
        <dbReference type="ARBA" id="ARBA00022964"/>
    </source>
</evidence>
<keyword evidence="2" id="KW-0479">Metal-binding</keyword>
<gene>
    <name evidence="8" type="ORF">BP5553_07573</name>
</gene>
<dbReference type="RefSeq" id="XP_031867427.1">
    <property type="nucleotide sequence ID" value="XM_032016196.1"/>
</dbReference>
<keyword evidence="5" id="KW-0408">Iron</keyword>
<comment type="cofactor">
    <cofactor evidence="1">
        <name>L-ascorbate</name>
        <dbReference type="ChEBI" id="CHEBI:38290"/>
    </cofactor>
</comment>
<feature type="transmembrane region" description="Helical" evidence="6">
    <location>
        <begin position="6"/>
        <end position="28"/>
    </location>
</feature>
<dbReference type="GO" id="GO:0005506">
    <property type="term" value="F:iron ion binding"/>
    <property type="evidence" value="ECO:0007669"/>
    <property type="project" value="InterPro"/>
</dbReference>
<dbReference type="GO" id="GO:0004656">
    <property type="term" value="F:procollagen-proline 4-dioxygenase activity"/>
    <property type="evidence" value="ECO:0007669"/>
    <property type="project" value="TreeGrafter"/>
</dbReference>
<sequence length="276" mass="31075">MVNWGYAIALLPIYVFIWLPISHILFGAAKNPADARYRTLNSSLIASNDPLPCISHSYYTFILSQEPLIIYIENFLSSQESDHLLQISEDKFAPSTVSTGPETSIKRDIRLSEVALIDRDEIVRCIEHRARAFQGWRPELHIERLRTQRYGVGGHYGDHYDWSGASREADRVSTFMVYVKADCDGGGTKFPRIKMPFVGNNTRWCEFLECGKQEGGIGTGEDWGVTFKPIGGNAIFWENLRSDGSGYEETIHAALPVVSGTKVGLNIWSWGPARRK</sequence>
<evidence type="ECO:0000256" key="2">
    <source>
        <dbReference type="ARBA" id="ARBA00022723"/>
    </source>
</evidence>
<dbReference type="Pfam" id="PF13640">
    <property type="entry name" value="2OG-FeII_Oxy_3"/>
    <property type="match status" value="1"/>
</dbReference>
<keyword evidence="9" id="KW-1185">Reference proteome</keyword>
<evidence type="ECO:0000256" key="6">
    <source>
        <dbReference type="SAM" id="Phobius"/>
    </source>
</evidence>
<comment type="caution">
    <text evidence="8">The sequence shown here is derived from an EMBL/GenBank/DDBJ whole genome shotgun (WGS) entry which is preliminary data.</text>
</comment>
<dbReference type="InterPro" id="IPR044862">
    <property type="entry name" value="Pro_4_hyd_alph_FE2OG_OXY"/>
</dbReference>
<dbReference type="InterPro" id="IPR045054">
    <property type="entry name" value="P4HA-like"/>
</dbReference>
<dbReference type="AlphaFoldDB" id="A0A370TGW8"/>
<dbReference type="FunFam" id="2.60.120.620:FF:000027">
    <property type="entry name" value="Oxidoreductase, 2OG-Fe(II) oxygenase family family"/>
    <property type="match status" value="1"/>
</dbReference>
<dbReference type="PANTHER" id="PTHR10869">
    <property type="entry name" value="PROLYL 4-HYDROXYLASE ALPHA SUBUNIT"/>
    <property type="match status" value="1"/>
</dbReference>
<dbReference type="GO" id="GO:0005783">
    <property type="term" value="C:endoplasmic reticulum"/>
    <property type="evidence" value="ECO:0007669"/>
    <property type="project" value="TreeGrafter"/>
</dbReference>
<dbReference type="SMART" id="SM00702">
    <property type="entry name" value="P4Hc"/>
    <property type="match status" value="1"/>
</dbReference>
<dbReference type="Proteomes" id="UP000254866">
    <property type="component" value="Unassembled WGS sequence"/>
</dbReference>
<dbReference type="EMBL" id="NPIC01000007">
    <property type="protein sequence ID" value="RDL34445.1"/>
    <property type="molecule type" value="Genomic_DNA"/>
</dbReference>
<evidence type="ECO:0000256" key="4">
    <source>
        <dbReference type="ARBA" id="ARBA00023002"/>
    </source>
</evidence>
<dbReference type="PROSITE" id="PS51471">
    <property type="entry name" value="FE2OG_OXY"/>
    <property type="match status" value="1"/>
</dbReference>
<evidence type="ECO:0000256" key="1">
    <source>
        <dbReference type="ARBA" id="ARBA00001961"/>
    </source>
</evidence>
<protein>
    <recommendedName>
        <fullName evidence="7">Fe2OG dioxygenase domain-containing protein</fullName>
    </recommendedName>
</protein>
<keyword evidence="6" id="KW-0812">Transmembrane</keyword>
<evidence type="ECO:0000256" key="5">
    <source>
        <dbReference type="ARBA" id="ARBA00023004"/>
    </source>
</evidence>
<accession>A0A370TGW8</accession>
<dbReference type="Gene3D" id="2.60.120.620">
    <property type="entry name" value="q2cbj1_9rhob like domain"/>
    <property type="match status" value="1"/>
</dbReference>
<keyword evidence="4" id="KW-0560">Oxidoreductase</keyword>
<dbReference type="GO" id="GO:0031418">
    <property type="term" value="F:L-ascorbic acid binding"/>
    <property type="evidence" value="ECO:0007669"/>
    <property type="project" value="InterPro"/>
</dbReference>
<dbReference type="OrthoDB" id="420380at2759"/>
<evidence type="ECO:0000313" key="8">
    <source>
        <dbReference type="EMBL" id="RDL34445.1"/>
    </source>
</evidence>
<dbReference type="InterPro" id="IPR006620">
    <property type="entry name" value="Pro_4_hyd_alph"/>
</dbReference>
<organism evidence="8 9">
    <name type="scientific">Venustampulla echinocandica</name>
    <dbReference type="NCBI Taxonomy" id="2656787"/>
    <lineage>
        <taxon>Eukaryota</taxon>
        <taxon>Fungi</taxon>
        <taxon>Dikarya</taxon>
        <taxon>Ascomycota</taxon>
        <taxon>Pezizomycotina</taxon>
        <taxon>Leotiomycetes</taxon>
        <taxon>Helotiales</taxon>
        <taxon>Pleuroascaceae</taxon>
        <taxon>Venustampulla</taxon>
    </lineage>
</organism>